<reference evidence="2 3" key="1">
    <citation type="journal article" date="2017" name="Elife">
        <title>Extensive horizontal gene transfer in cheese-associated bacteria.</title>
        <authorList>
            <person name="Bonham K.S."/>
            <person name="Wolfe B.E."/>
            <person name="Dutton R.J."/>
        </authorList>
    </citation>
    <scope>NUCLEOTIDE SEQUENCE [LARGE SCALE GENOMIC DNA]</scope>
    <source>
        <strain evidence="2 3">JB196</strain>
    </source>
</reference>
<name>A0A368LG73_9VIBR</name>
<dbReference type="EMBL" id="QPGL01000004">
    <property type="protein sequence ID" value="RCS68650.1"/>
    <property type="molecule type" value="Genomic_DNA"/>
</dbReference>
<comment type="caution">
    <text evidence="2">The sequence shown here is derived from an EMBL/GenBank/DDBJ whole genome shotgun (WGS) entry which is preliminary data.</text>
</comment>
<gene>
    <name evidence="2" type="ORF">CIK83_17190</name>
</gene>
<sequence>MKKVSLTLILLCGISFQPKAQNLDLQVNKYSQAKRVESFELNNVQRSTLQTIIHNAEIDKQIDAEYESGVIDTFGDLSRKIPYKGSEIINVNLKSSKSGLDNYTLKPIYIAYGGDLKLRRVEFESKNKKIKARLYSFMESDESNSPSTLYYEFIINMNEKEMFIKLSKDWQVISATETQQLKTPSVSGNDTIDVRYGLTEQQLVAASIKSGVSESINGWTVKMPLVRNTMMLINFLSVSRS</sequence>
<feature type="signal peptide" evidence="1">
    <location>
        <begin position="1"/>
        <end position="20"/>
    </location>
</feature>
<keyword evidence="3" id="KW-1185">Reference proteome</keyword>
<dbReference type="RefSeq" id="WP_086957893.1">
    <property type="nucleotide sequence ID" value="NZ_FUKS01000002.1"/>
</dbReference>
<dbReference type="AlphaFoldDB" id="A0A368LG73"/>
<protein>
    <recommendedName>
        <fullName evidence="4">DUF2987 domain-containing protein</fullName>
    </recommendedName>
</protein>
<evidence type="ECO:0008006" key="4">
    <source>
        <dbReference type="Google" id="ProtNLM"/>
    </source>
</evidence>
<evidence type="ECO:0000313" key="3">
    <source>
        <dbReference type="Proteomes" id="UP000252479"/>
    </source>
</evidence>
<keyword evidence="1" id="KW-0732">Signal</keyword>
<feature type="chain" id="PRO_5017068270" description="DUF2987 domain-containing protein" evidence="1">
    <location>
        <begin position="21"/>
        <end position="241"/>
    </location>
</feature>
<evidence type="ECO:0000256" key="1">
    <source>
        <dbReference type="SAM" id="SignalP"/>
    </source>
</evidence>
<evidence type="ECO:0000313" key="2">
    <source>
        <dbReference type="EMBL" id="RCS68650.1"/>
    </source>
</evidence>
<organism evidence="2 3">
    <name type="scientific">Vibrio casei</name>
    <dbReference type="NCBI Taxonomy" id="673372"/>
    <lineage>
        <taxon>Bacteria</taxon>
        <taxon>Pseudomonadati</taxon>
        <taxon>Pseudomonadota</taxon>
        <taxon>Gammaproteobacteria</taxon>
        <taxon>Vibrionales</taxon>
        <taxon>Vibrionaceae</taxon>
        <taxon>Vibrio</taxon>
    </lineage>
</organism>
<dbReference type="Proteomes" id="UP000252479">
    <property type="component" value="Unassembled WGS sequence"/>
</dbReference>
<dbReference type="GeneID" id="303190659"/>
<accession>A0A368LG73</accession>
<proteinExistence type="predicted"/>